<protein>
    <recommendedName>
        <fullName evidence="4">FAD-binding domain-containing protein</fullName>
    </recommendedName>
</protein>
<evidence type="ECO:0000313" key="5">
    <source>
        <dbReference type="EMBL" id="KAE8391234.1"/>
    </source>
</evidence>
<evidence type="ECO:0000259" key="4">
    <source>
        <dbReference type="Pfam" id="PF01494"/>
    </source>
</evidence>
<dbReference type="GO" id="GO:0071949">
    <property type="term" value="F:FAD binding"/>
    <property type="evidence" value="ECO:0007669"/>
    <property type="project" value="InterPro"/>
</dbReference>
<dbReference type="InterPro" id="IPR036188">
    <property type="entry name" value="FAD/NAD-bd_sf"/>
</dbReference>
<dbReference type="EMBL" id="ML735247">
    <property type="protein sequence ID" value="KAE8391234.1"/>
    <property type="molecule type" value="Genomic_DNA"/>
</dbReference>
<dbReference type="AlphaFoldDB" id="A0A5N7CAS2"/>
<feature type="domain" description="FAD-binding" evidence="4">
    <location>
        <begin position="4"/>
        <end position="325"/>
    </location>
</feature>
<dbReference type="Gene3D" id="3.30.9.10">
    <property type="entry name" value="D-Amino Acid Oxidase, subunit A, domain 2"/>
    <property type="match status" value="1"/>
</dbReference>
<name>A0A5N7CAS2_PETAA</name>
<dbReference type="Gene3D" id="3.50.50.60">
    <property type="entry name" value="FAD/NAD(P)-binding domain"/>
    <property type="match status" value="1"/>
</dbReference>
<dbReference type="OrthoDB" id="655030at2759"/>
<keyword evidence="2" id="KW-0274">FAD</keyword>
<evidence type="ECO:0000256" key="3">
    <source>
        <dbReference type="ARBA" id="ARBA00023002"/>
    </source>
</evidence>
<dbReference type="Pfam" id="PF01494">
    <property type="entry name" value="FAD_binding_3"/>
    <property type="match status" value="1"/>
</dbReference>
<dbReference type="PANTHER" id="PTHR46865:SF7">
    <property type="entry name" value="MONOOXYGENASE, PUTATIVE (AFU_ORTHOLOGUE AFUA_8G07040)-RELATED"/>
    <property type="match status" value="1"/>
</dbReference>
<dbReference type="GO" id="GO:0016491">
    <property type="term" value="F:oxidoreductase activity"/>
    <property type="evidence" value="ECO:0007669"/>
    <property type="project" value="UniProtKB-KW"/>
</dbReference>
<dbReference type="SUPFAM" id="SSF51905">
    <property type="entry name" value="FAD/NAD(P)-binding domain"/>
    <property type="match status" value="1"/>
</dbReference>
<reference evidence="5" key="1">
    <citation type="submission" date="2019-04" db="EMBL/GenBank/DDBJ databases">
        <title>Friends and foes A comparative genomics studyof 23 Aspergillus species from section Flavi.</title>
        <authorList>
            <consortium name="DOE Joint Genome Institute"/>
            <person name="Kjaerbolling I."/>
            <person name="Vesth T."/>
            <person name="Frisvad J.C."/>
            <person name="Nybo J.L."/>
            <person name="Theobald S."/>
            <person name="Kildgaard S."/>
            <person name="Isbrandt T."/>
            <person name="Kuo A."/>
            <person name="Sato A."/>
            <person name="Lyhne E.K."/>
            <person name="Kogle M.E."/>
            <person name="Wiebenga A."/>
            <person name="Kun R.S."/>
            <person name="Lubbers R.J."/>
            <person name="Makela M.R."/>
            <person name="Barry K."/>
            <person name="Chovatia M."/>
            <person name="Clum A."/>
            <person name="Daum C."/>
            <person name="Haridas S."/>
            <person name="He G."/>
            <person name="LaButti K."/>
            <person name="Lipzen A."/>
            <person name="Mondo S."/>
            <person name="Riley R."/>
            <person name="Salamov A."/>
            <person name="Simmons B.A."/>
            <person name="Magnuson J.K."/>
            <person name="Henrissat B."/>
            <person name="Mortensen U.H."/>
            <person name="Larsen T.O."/>
            <person name="Devries R.P."/>
            <person name="Grigoriev I.V."/>
            <person name="Machida M."/>
            <person name="Baker S.E."/>
            <person name="Andersen M.R."/>
        </authorList>
    </citation>
    <scope>NUCLEOTIDE SEQUENCE [LARGE SCALE GENOMIC DNA]</scope>
    <source>
        <strain evidence="5">IBT 14317</strain>
    </source>
</reference>
<dbReference type="Proteomes" id="UP000326877">
    <property type="component" value="Unassembled WGS sequence"/>
</dbReference>
<evidence type="ECO:0000256" key="2">
    <source>
        <dbReference type="ARBA" id="ARBA00022827"/>
    </source>
</evidence>
<dbReference type="InterPro" id="IPR051704">
    <property type="entry name" value="FAD_aromatic-hydroxylase"/>
</dbReference>
<dbReference type="InterPro" id="IPR002938">
    <property type="entry name" value="FAD-bd"/>
</dbReference>
<dbReference type="PRINTS" id="PR00420">
    <property type="entry name" value="RNGMNOXGNASE"/>
</dbReference>
<keyword evidence="1" id="KW-0285">Flavoprotein</keyword>
<keyword evidence="3" id="KW-0560">Oxidoreductase</keyword>
<gene>
    <name evidence="5" type="ORF">BDV23DRAFT_153668</name>
</gene>
<evidence type="ECO:0000256" key="1">
    <source>
        <dbReference type="ARBA" id="ARBA00022630"/>
    </source>
</evidence>
<proteinExistence type="predicted"/>
<dbReference type="PANTHER" id="PTHR46865">
    <property type="entry name" value="OXIDOREDUCTASE-RELATED"/>
    <property type="match status" value="1"/>
</dbReference>
<accession>A0A5N7CAS2</accession>
<organism evidence="5">
    <name type="scientific">Petromyces alliaceus</name>
    <name type="common">Aspergillus alliaceus</name>
    <dbReference type="NCBI Taxonomy" id="209559"/>
    <lineage>
        <taxon>Eukaryota</taxon>
        <taxon>Fungi</taxon>
        <taxon>Dikarya</taxon>
        <taxon>Ascomycota</taxon>
        <taxon>Pezizomycotina</taxon>
        <taxon>Eurotiomycetes</taxon>
        <taxon>Eurotiomycetidae</taxon>
        <taxon>Eurotiales</taxon>
        <taxon>Aspergillaceae</taxon>
        <taxon>Aspergillus</taxon>
        <taxon>Aspergillus subgen. Circumdati</taxon>
    </lineage>
</organism>
<sequence>MAQLKVLVCGAGIAGNALAFWLSKLGHETTVIERFPGLRVTGLQVDLRGPGIQAMRRMGLEEAFRARSVPEQGLQLVDRKGRSWGYIPANRSGKGLQSFTTDFEIMRGDLCQLLYDHCKDRVRYRFGMYVRDISQTEEYAEVHLSDGSRERFDLVVGADGAGSHMRKMILGPDVADPVHPLGAYAGYFTIREPVTDGEGYNATIFMAPGSKGIMTRRGHPDKYQAYMFCNPNTSQRLRSASKGDIDDEKQGLAEAFSGTGWKTNEILKGLANADDFYCERMAVVTMDHWSRGRIALLGDAAYCPTAMTGMGTTCAMAGAYVLAGEILRHCGMSVKGDDLNAAGSKDSITTALATYEGKLRPFINTVQRGLTDSEDYMSKFPSSPIAVQMMYILFWVTSLLRLDLLAKYILREDTKGWMLPVYKDMDFVSG</sequence>